<sequence length="741" mass="82361">MASTEDTLPTTVTRARLRELASWIRDELDLTVAREGPDIMHADDVLLLHDLFETLLTSPIITVNTLRATGIHRAVMFVCGKATRWPSKLIDQCDLIVEAWTEKFGPLKSIRPFLYGRGGRLEGIARPSDKSRTALLKRWQYTCPERIAPSVSRRHGDLGFKPGDWWISPLFAYHAGIIDLKTTDGGICCDDQKAYALLLKASEDEIMTSTPKEFTYRCPRNDPGRFRLTAADPKSRHLIRVLRSHTLTNLWAPKVGVRYEGLFKVAGWSVRLVPRHQIAEKWKRENHEREDDLKLADLVIDIKFEAIEQIDPEALLKRPLAAEIDDYVEYQRLKSASKEEKDTTTPVTVAPVIQPVTGFLGKNLWLPLEKGSHSPTHGSPHGSPGRAGRPSWSLQREPSAVSVVSKGSPSIRDEVAPWLNEEPQAPPVRAASIRLEQGYGTPRLSPRVTPQGSSPDSHPSVRSHLSFRAPSPTPGPRTVTSNFSIDSDLGSPKKSSKKSRLPKKFTSNTLDLNDETAEARSTRHSIKPVSRGLKSFTRLLDGHEEFSDFSDDDDLGLLDGTDDAKRETREGDSISPRISLDEPTDEDYFTQEPTGYSSHLGARSRQDSSKISPGTGGPLMDSPNRSPLGVISPLLLQRRNAIGYGFLPMKRGAEPVLSKGETDGEFERLLNAPYGTKGTPPPEDDPFMDSNQTDETGVWEERVVGGVRFKNPFKGKGTKGMTEESPRGKREKLQRSADKKA</sequence>
<dbReference type="AlphaFoldDB" id="A0A9P4JNT2"/>
<dbReference type="OrthoDB" id="3244603at2759"/>
<feature type="compositionally biased region" description="Basic and acidic residues" evidence="1">
    <location>
        <begin position="721"/>
        <end position="741"/>
    </location>
</feature>
<feature type="compositionally biased region" description="Polar residues" evidence="1">
    <location>
        <begin position="448"/>
        <end position="457"/>
    </location>
</feature>
<evidence type="ECO:0000313" key="3">
    <source>
        <dbReference type="Proteomes" id="UP000799536"/>
    </source>
</evidence>
<feature type="compositionally biased region" description="Basic residues" evidence="1">
    <location>
        <begin position="494"/>
        <end position="503"/>
    </location>
</feature>
<feature type="region of interest" description="Disordered" evidence="1">
    <location>
        <begin position="671"/>
        <end position="693"/>
    </location>
</feature>
<reference evidence="2" key="1">
    <citation type="journal article" date="2020" name="Stud. Mycol.">
        <title>101 Dothideomycetes genomes: a test case for predicting lifestyles and emergence of pathogens.</title>
        <authorList>
            <person name="Haridas S."/>
            <person name="Albert R."/>
            <person name="Binder M."/>
            <person name="Bloem J."/>
            <person name="Labutti K."/>
            <person name="Salamov A."/>
            <person name="Andreopoulos B."/>
            <person name="Baker S."/>
            <person name="Barry K."/>
            <person name="Bills G."/>
            <person name="Bluhm B."/>
            <person name="Cannon C."/>
            <person name="Castanera R."/>
            <person name="Culley D."/>
            <person name="Daum C."/>
            <person name="Ezra D."/>
            <person name="Gonzalez J."/>
            <person name="Henrissat B."/>
            <person name="Kuo A."/>
            <person name="Liang C."/>
            <person name="Lipzen A."/>
            <person name="Lutzoni F."/>
            <person name="Magnuson J."/>
            <person name="Mondo S."/>
            <person name="Nolan M."/>
            <person name="Ohm R."/>
            <person name="Pangilinan J."/>
            <person name="Park H.-J."/>
            <person name="Ramirez L."/>
            <person name="Alfaro M."/>
            <person name="Sun H."/>
            <person name="Tritt A."/>
            <person name="Yoshinaga Y."/>
            <person name="Zwiers L.-H."/>
            <person name="Turgeon B."/>
            <person name="Goodwin S."/>
            <person name="Spatafora J."/>
            <person name="Crous P."/>
            <person name="Grigoriev I."/>
        </authorList>
    </citation>
    <scope>NUCLEOTIDE SEQUENCE</scope>
    <source>
        <strain evidence="2">ATCC 74209</strain>
    </source>
</reference>
<dbReference type="Proteomes" id="UP000799536">
    <property type="component" value="Unassembled WGS sequence"/>
</dbReference>
<organism evidence="2 3">
    <name type="scientific">Delitschia confertaspora ATCC 74209</name>
    <dbReference type="NCBI Taxonomy" id="1513339"/>
    <lineage>
        <taxon>Eukaryota</taxon>
        <taxon>Fungi</taxon>
        <taxon>Dikarya</taxon>
        <taxon>Ascomycota</taxon>
        <taxon>Pezizomycotina</taxon>
        <taxon>Dothideomycetes</taxon>
        <taxon>Pleosporomycetidae</taxon>
        <taxon>Pleosporales</taxon>
        <taxon>Delitschiaceae</taxon>
        <taxon>Delitschia</taxon>
    </lineage>
</organism>
<feature type="region of interest" description="Disordered" evidence="1">
    <location>
        <begin position="370"/>
        <end position="410"/>
    </location>
</feature>
<keyword evidence="3" id="KW-1185">Reference proteome</keyword>
<feature type="compositionally biased region" description="Low complexity" evidence="1">
    <location>
        <begin position="373"/>
        <end position="384"/>
    </location>
</feature>
<comment type="caution">
    <text evidence="2">The sequence shown here is derived from an EMBL/GenBank/DDBJ whole genome shotgun (WGS) entry which is preliminary data.</text>
</comment>
<name>A0A9P4JNT2_9PLEO</name>
<dbReference type="InterPro" id="IPR015947">
    <property type="entry name" value="PUA-like_sf"/>
</dbReference>
<feature type="compositionally biased region" description="Basic and acidic residues" evidence="1">
    <location>
        <begin position="562"/>
        <end position="572"/>
    </location>
</feature>
<dbReference type="EMBL" id="ML993935">
    <property type="protein sequence ID" value="KAF2202480.1"/>
    <property type="molecule type" value="Genomic_DNA"/>
</dbReference>
<proteinExistence type="predicted"/>
<accession>A0A9P4JNT2</accession>
<dbReference type="SUPFAM" id="SSF88697">
    <property type="entry name" value="PUA domain-like"/>
    <property type="match status" value="1"/>
</dbReference>
<evidence type="ECO:0008006" key="4">
    <source>
        <dbReference type="Google" id="ProtNLM"/>
    </source>
</evidence>
<feature type="region of interest" description="Disordered" evidence="1">
    <location>
        <begin position="709"/>
        <end position="741"/>
    </location>
</feature>
<dbReference type="Gene3D" id="2.30.280.10">
    <property type="entry name" value="SRA-YDG"/>
    <property type="match status" value="1"/>
</dbReference>
<feature type="region of interest" description="Disordered" evidence="1">
    <location>
        <begin position="549"/>
        <end position="626"/>
    </location>
</feature>
<evidence type="ECO:0000313" key="2">
    <source>
        <dbReference type="EMBL" id="KAF2202480.1"/>
    </source>
</evidence>
<gene>
    <name evidence="2" type="ORF">GQ43DRAFT_310365</name>
</gene>
<protein>
    <recommendedName>
        <fullName evidence="4">YDG domain-containing protein</fullName>
    </recommendedName>
</protein>
<dbReference type="InterPro" id="IPR036987">
    <property type="entry name" value="SRA-YDG_sf"/>
</dbReference>
<evidence type="ECO:0000256" key="1">
    <source>
        <dbReference type="SAM" id="MobiDB-lite"/>
    </source>
</evidence>
<feature type="region of interest" description="Disordered" evidence="1">
    <location>
        <begin position="440"/>
        <end position="508"/>
    </location>
</feature>